<proteinExistence type="predicted"/>
<gene>
    <name evidence="11" type="ORF">ACFP56_21515</name>
</gene>
<dbReference type="Gene3D" id="1.10.10.60">
    <property type="entry name" value="Homeodomain-like"/>
    <property type="match status" value="2"/>
</dbReference>
<evidence type="ECO:0000256" key="1">
    <source>
        <dbReference type="ARBA" id="ARBA00004496"/>
    </source>
</evidence>
<dbReference type="Proteomes" id="UP001596233">
    <property type="component" value="Unassembled WGS sequence"/>
</dbReference>
<keyword evidence="12" id="KW-1185">Reference proteome</keyword>
<evidence type="ECO:0000313" key="12">
    <source>
        <dbReference type="Proteomes" id="UP001596233"/>
    </source>
</evidence>
<comment type="caution">
    <text evidence="11">The sequence shown here is derived from an EMBL/GenBank/DDBJ whole genome shotgun (WGS) entry which is preliminary data.</text>
</comment>
<dbReference type="SMART" id="SM00342">
    <property type="entry name" value="HTH_ARAC"/>
    <property type="match status" value="1"/>
</dbReference>
<dbReference type="PANTHER" id="PTHR42713:SF3">
    <property type="entry name" value="TRANSCRIPTIONAL REGULATORY PROTEIN HPTR"/>
    <property type="match status" value="1"/>
</dbReference>
<keyword evidence="5" id="KW-0805">Transcription regulation</keyword>
<evidence type="ECO:0000256" key="6">
    <source>
        <dbReference type="ARBA" id="ARBA00023125"/>
    </source>
</evidence>
<comment type="subcellular location">
    <subcellularLocation>
        <location evidence="1">Cytoplasm</location>
    </subcellularLocation>
</comment>
<evidence type="ECO:0000256" key="4">
    <source>
        <dbReference type="ARBA" id="ARBA00023012"/>
    </source>
</evidence>
<dbReference type="SUPFAM" id="SSF52172">
    <property type="entry name" value="CheY-like"/>
    <property type="match status" value="1"/>
</dbReference>
<protein>
    <submittedName>
        <fullName evidence="11">Response regulator</fullName>
    </submittedName>
</protein>
<evidence type="ECO:0000256" key="7">
    <source>
        <dbReference type="ARBA" id="ARBA00023163"/>
    </source>
</evidence>
<dbReference type="InterPro" id="IPR041522">
    <property type="entry name" value="CdaR_GGDEF"/>
</dbReference>
<sequence length="530" mass="61369">MEGNYSVLLVDDEPIILKSLEAAVPWKELGVATIKKARNGEEALQLFHEWNPDIIISDIRMPTINGITLMSKVMGINPDLIFIVISGYGEFEYAKQSIGYGATGYLLKPIDHDELIEMLKKSIIKLNHSRLAKQQSEELLDSIHSLSVLARERMFAELIEGNQRPLQHMVWLEDNILKMPYFLTVVQLDHLSTMNKQWTTEEKRLWFFAVRNILEEWSKSYDALAAFPFHSGEWIILFKDTTEELKWKIGEDIVQHIKRYSKLSCSVGISRQVQGIDQLHAAYESACDSLHQRFYDGTEHVFIYTDKSVPVNDKGMQWQYPKELEKELLLHIRSLELEPIVELLDKLKVKLESSALSKDQLIRYIVEITVISRREFEHMNLKIEHTVDYLIQQLSESATLEQAIVILKDAFKQWIALNLEQQHDDASSLIAKAKLYIDNHYHNDIGIDDVSEHIGLSASHFCTLFKQVTGSTFLEYVTHCRIEKAKYILKNTEVKVYQLAPLVGYQDSRYFTQVFKKITSMTPSEFRMHG</sequence>
<evidence type="ECO:0000313" key="11">
    <source>
        <dbReference type="EMBL" id="MFC6335212.1"/>
    </source>
</evidence>
<accession>A0ABW1V8V9</accession>
<evidence type="ECO:0000256" key="8">
    <source>
        <dbReference type="PROSITE-ProRule" id="PRU00169"/>
    </source>
</evidence>
<name>A0ABW1V8V9_9BACL</name>
<dbReference type="InterPro" id="IPR018060">
    <property type="entry name" value="HTH_AraC"/>
</dbReference>
<feature type="domain" description="HTH araC/xylS-type" evidence="9">
    <location>
        <begin position="431"/>
        <end position="529"/>
    </location>
</feature>
<dbReference type="SUPFAM" id="SSF46689">
    <property type="entry name" value="Homeodomain-like"/>
    <property type="match status" value="2"/>
</dbReference>
<feature type="domain" description="Response regulatory" evidence="10">
    <location>
        <begin position="6"/>
        <end position="123"/>
    </location>
</feature>
<dbReference type="Pfam" id="PF12833">
    <property type="entry name" value="HTH_18"/>
    <property type="match status" value="1"/>
</dbReference>
<dbReference type="SMART" id="SM00448">
    <property type="entry name" value="REC"/>
    <property type="match status" value="1"/>
</dbReference>
<dbReference type="InterPro" id="IPR011006">
    <property type="entry name" value="CheY-like_superfamily"/>
</dbReference>
<dbReference type="CDD" id="cd17536">
    <property type="entry name" value="REC_YesN-like"/>
    <property type="match status" value="1"/>
</dbReference>
<dbReference type="Gene3D" id="3.40.50.2300">
    <property type="match status" value="1"/>
</dbReference>
<dbReference type="Pfam" id="PF17853">
    <property type="entry name" value="GGDEF_2"/>
    <property type="match status" value="1"/>
</dbReference>
<evidence type="ECO:0000256" key="2">
    <source>
        <dbReference type="ARBA" id="ARBA00022490"/>
    </source>
</evidence>
<dbReference type="EMBL" id="JBHSTE010000013">
    <property type="protein sequence ID" value="MFC6335212.1"/>
    <property type="molecule type" value="Genomic_DNA"/>
</dbReference>
<dbReference type="RefSeq" id="WP_379238527.1">
    <property type="nucleotide sequence ID" value="NZ_JBHSTE010000013.1"/>
</dbReference>
<evidence type="ECO:0000259" key="10">
    <source>
        <dbReference type="PROSITE" id="PS50110"/>
    </source>
</evidence>
<dbReference type="PROSITE" id="PS01124">
    <property type="entry name" value="HTH_ARAC_FAMILY_2"/>
    <property type="match status" value="1"/>
</dbReference>
<evidence type="ECO:0000256" key="5">
    <source>
        <dbReference type="ARBA" id="ARBA00023015"/>
    </source>
</evidence>
<keyword evidence="4" id="KW-0902">Two-component regulatory system</keyword>
<dbReference type="InterPro" id="IPR001789">
    <property type="entry name" value="Sig_transdc_resp-reg_receiver"/>
</dbReference>
<reference evidence="12" key="1">
    <citation type="journal article" date="2019" name="Int. J. Syst. Evol. Microbiol.">
        <title>The Global Catalogue of Microorganisms (GCM) 10K type strain sequencing project: providing services to taxonomists for standard genome sequencing and annotation.</title>
        <authorList>
            <consortium name="The Broad Institute Genomics Platform"/>
            <consortium name="The Broad Institute Genome Sequencing Center for Infectious Disease"/>
            <person name="Wu L."/>
            <person name="Ma J."/>
        </authorList>
    </citation>
    <scope>NUCLEOTIDE SEQUENCE [LARGE SCALE GENOMIC DNA]</scope>
    <source>
        <strain evidence="12">PCU 280</strain>
    </source>
</reference>
<keyword evidence="6" id="KW-0238">DNA-binding</keyword>
<dbReference type="PANTHER" id="PTHR42713">
    <property type="entry name" value="HISTIDINE KINASE-RELATED"/>
    <property type="match status" value="1"/>
</dbReference>
<evidence type="ECO:0000256" key="3">
    <source>
        <dbReference type="ARBA" id="ARBA00022553"/>
    </source>
</evidence>
<keyword evidence="2" id="KW-0963">Cytoplasm</keyword>
<dbReference type="Pfam" id="PF00072">
    <property type="entry name" value="Response_reg"/>
    <property type="match status" value="1"/>
</dbReference>
<keyword evidence="7" id="KW-0804">Transcription</keyword>
<dbReference type="InterPro" id="IPR009057">
    <property type="entry name" value="Homeodomain-like_sf"/>
</dbReference>
<evidence type="ECO:0000259" key="9">
    <source>
        <dbReference type="PROSITE" id="PS01124"/>
    </source>
</evidence>
<keyword evidence="3 8" id="KW-0597">Phosphoprotein</keyword>
<dbReference type="PROSITE" id="PS50110">
    <property type="entry name" value="RESPONSE_REGULATORY"/>
    <property type="match status" value="1"/>
</dbReference>
<organism evidence="11 12">
    <name type="scientific">Paenibacillus septentrionalis</name>
    <dbReference type="NCBI Taxonomy" id="429342"/>
    <lineage>
        <taxon>Bacteria</taxon>
        <taxon>Bacillati</taxon>
        <taxon>Bacillota</taxon>
        <taxon>Bacilli</taxon>
        <taxon>Bacillales</taxon>
        <taxon>Paenibacillaceae</taxon>
        <taxon>Paenibacillus</taxon>
    </lineage>
</organism>
<feature type="modified residue" description="4-aspartylphosphate" evidence="8">
    <location>
        <position position="58"/>
    </location>
</feature>
<dbReference type="InterPro" id="IPR051552">
    <property type="entry name" value="HptR"/>
</dbReference>